<evidence type="ECO:0000313" key="1">
    <source>
        <dbReference type="EMBL" id="CAD6445204.1"/>
    </source>
</evidence>
<organism evidence="1 2">
    <name type="scientific">Sclerotinia trifoliorum</name>
    <dbReference type="NCBI Taxonomy" id="28548"/>
    <lineage>
        <taxon>Eukaryota</taxon>
        <taxon>Fungi</taxon>
        <taxon>Dikarya</taxon>
        <taxon>Ascomycota</taxon>
        <taxon>Pezizomycotina</taxon>
        <taxon>Leotiomycetes</taxon>
        <taxon>Helotiales</taxon>
        <taxon>Sclerotiniaceae</taxon>
        <taxon>Sclerotinia</taxon>
    </lineage>
</organism>
<dbReference type="EMBL" id="CAJHIA010000014">
    <property type="protein sequence ID" value="CAD6445204.1"/>
    <property type="molecule type" value="Genomic_DNA"/>
</dbReference>
<comment type="caution">
    <text evidence="1">The sequence shown here is derived from an EMBL/GenBank/DDBJ whole genome shotgun (WGS) entry which is preliminary data.</text>
</comment>
<dbReference type="OrthoDB" id="3553909at2759"/>
<keyword evidence="2" id="KW-1185">Reference proteome</keyword>
<proteinExistence type="predicted"/>
<protein>
    <submittedName>
        <fullName evidence="1">Dc9ecaa9-414a-40a8-92b6-8749f9adf9a0</fullName>
    </submittedName>
</protein>
<evidence type="ECO:0000313" key="2">
    <source>
        <dbReference type="Proteomes" id="UP000624404"/>
    </source>
</evidence>
<dbReference type="Proteomes" id="UP000624404">
    <property type="component" value="Unassembled WGS sequence"/>
</dbReference>
<dbReference type="AlphaFoldDB" id="A0A8H2VU85"/>
<accession>A0A8H2VU85</accession>
<gene>
    <name evidence="1" type="ORF">SCLTRI_LOCUS4996</name>
</gene>
<sequence>MFRLRQAPRGIFSPLTAAETLELARVVGPPLLLPSYVPLPVQVAPDNLAMVGNPTRQEIQLMAGWSGPGYAGIPLAGNPPPSAAWWVISEAQDKYPRLVCERVNSEFGFHLRDVSATSRQSRGRMGCTDPLEIKSRKLVDGYATGFDGNFYNITPRMLQPYETPLARVPATQTSHVLMQVVDERFGFGTVHYSLVVISPKRKTIDFFG</sequence>
<name>A0A8H2VU85_9HELO</name>
<reference evidence="1" key="1">
    <citation type="submission" date="2020-10" db="EMBL/GenBank/DDBJ databases">
        <authorList>
            <person name="Kusch S."/>
        </authorList>
    </citation>
    <scope>NUCLEOTIDE SEQUENCE</scope>
    <source>
        <strain evidence="1">SwB9</strain>
    </source>
</reference>